<feature type="compositionally biased region" description="Low complexity" evidence="1">
    <location>
        <begin position="18"/>
        <end position="30"/>
    </location>
</feature>
<protein>
    <submittedName>
        <fullName evidence="2">Uncharacterized protein</fullName>
    </submittedName>
</protein>
<name>A0A8S1J731_9CHLO</name>
<organism evidence="2 3">
    <name type="scientific">Ostreobium quekettii</name>
    <dbReference type="NCBI Taxonomy" id="121088"/>
    <lineage>
        <taxon>Eukaryota</taxon>
        <taxon>Viridiplantae</taxon>
        <taxon>Chlorophyta</taxon>
        <taxon>core chlorophytes</taxon>
        <taxon>Ulvophyceae</taxon>
        <taxon>TCBD clade</taxon>
        <taxon>Bryopsidales</taxon>
        <taxon>Ostreobineae</taxon>
        <taxon>Ostreobiaceae</taxon>
        <taxon>Ostreobium</taxon>
    </lineage>
</organism>
<evidence type="ECO:0000313" key="2">
    <source>
        <dbReference type="EMBL" id="CAD7703063.1"/>
    </source>
</evidence>
<feature type="region of interest" description="Disordered" evidence="1">
    <location>
        <begin position="1"/>
        <end position="42"/>
    </location>
</feature>
<gene>
    <name evidence="2" type="ORF">OSTQU699_LOCUS8420</name>
</gene>
<accession>A0A8S1J731</accession>
<dbReference type="Proteomes" id="UP000708148">
    <property type="component" value="Unassembled WGS sequence"/>
</dbReference>
<sequence length="121" mass="13026">MLEGSSTLADFSENMMCDSSQSADYSSNDSEPSDSLLRLGASQMLPEMAQGAIQEGTVSLQGADPRQASWHQDDRGEVLAIRHAMRSHALVNAGNNVWTPLFTANQQGDALEGSESSFQTF</sequence>
<dbReference type="AlphaFoldDB" id="A0A8S1J731"/>
<comment type="caution">
    <text evidence="2">The sequence shown here is derived from an EMBL/GenBank/DDBJ whole genome shotgun (WGS) entry which is preliminary data.</text>
</comment>
<keyword evidence="3" id="KW-1185">Reference proteome</keyword>
<proteinExistence type="predicted"/>
<dbReference type="EMBL" id="CAJHUC010002054">
    <property type="protein sequence ID" value="CAD7703063.1"/>
    <property type="molecule type" value="Genomic_DNA"/>
</dbReference>
<evidence type="ECO:0000313" key="3">
    <source>
        <dbReference type="Proteomes" id="UP000708148"/>
    </source>
</evidence>
<evidence type="ECO:0000256" key="1">
    <source>
        <dbReference type="SAM" id="MobiDB-lite"/>
    </source>
</evidence>
<reference evidence="2" key="1">
    <citation type="submission" date="2020-12" db="EMBL/GenBank/DDBJ databases">
        <authorList>
            <person name="Iha C."/>
        </authorList>
    </citation>
    <scope>NUCLEOTIDE SEQUENCE</scope>
</reference>